<reference evidence="2 3" key="1">
    <citation type="journal article" date="2023" name="Life. Sci Alliance">
        <title>Evolutionary insights into 3D genome organization and epigenetic landscape of Vigna mungo.</title>
        <authorList>
            <person name="Junaid A."/>
            <person name="Singh B."/>
            <person name="Bhatia S."/>
        </authorList>
    </citation>
    <scope>NUCLEOTIDE SEQUENCE [LARGE SCALE GENOMIC DNA]</scope>
    <source>
        <strain evidence="2">Urdbean</strain>
    </source>
</reference>
<feature type="compositionally biased region" description="Basic and acidic residues" evidence="1">
    <location>
        <begin position="204"/>
        <end position="218"/>
    </location>
</feature>
<evidence type="ECO:0000256" key="1">
    <source>
        <dbReference type="SAM" id="MobiDB-lite"/>
    </source>
</evidence>
<dbReference type="Proteomes" id="UP001374535">
    <property type="component" value="Chromosome 10"/>
</dbReference>
<dbReference type="EMBL" id="CP144691">
    <property type="protein sequence ID" value="WVY95414.1"/>
    <property type="molecule type" value="Genomic_DNA"/>
</dbReference>
<name>A0AAQ3MRR2_VIGMU</name>
<sequence>MIIKNWDEPILLELVRELWKNASVKPDCITLAVVVSIDTIAEAINSSRGLGRNLRIRWIVERVLYGENIERKFIRNDIIVEKLSEPTKALLHICTRTFLHSNGGANKEGCHYSSLIFKIFVKQGVINHISIPTFPTPILDDIHSDGATRGKRLCLKELGNLSVCQGLRVVIVLSCCKRLRLFISWVAILILSSERSALRRMKGEAYGEKKKLKGDKDTNPVLGSSG</sequence>
<accession>A0AAQ3MRR2</accession>
<gene>
    <name evidence="2" type="ORF">V8G54_034502</name>
</gene>
<dbReference type="AlphaFoldDB" id="A0AAQ3MRR2"/>
<proteinExistence type="predicted"/>
<keyword evidence="3" id="KW-1185">Reference proteome</keyword>
<feature type="region of interest" description="Disordered" evidence="1">
    <location>
        <begin position="204"/>
        <end position="226"/>
    </location>
</feature>
<evidence type="ECO:0000313" key="3">
    <source>
        <dbReference type="Proteomes" id="UP001374535"/>
    </source>
</evidence>
<organism evidence="2 3">
    <name type="scientific">Vigna mungo</name>
    <name type="common">Black gram</name>
    <name type="synonym">Phaseolus mungo</name>
    <dbReference type="NCBI Taxonomy" id="3915"/>
    <lineage>
        <taxon>Eukaryota</taxon>
        <taxon>Viridiplantae</taxon>
        <taxon>Streptophyta</taxon>
        <taxon>Embryophyta</taxon>
        <taxon>Tracheophyta</taxon>
        <taxon>Spermatophyta</taxon>
        <taxon>Magnoliopsida</taxon>
        <taxon>eudicotyledons</taxon>
        <taxon>Gunneridae</taxon>
        <taxon>Pentapetalae</taxon>
        <taxon>rosids</taxon>
        <taxon>fabids</taxon>
        <taxon>Fabales</taxon>
        <taxon>Fabaceae</taxon>
        <taxon>Papilionoideae</taxon>
        <taxon>50 kb inversion clade</taxon>
        <taxon>NPAAA clade</taxon>
        <taxon>indigoferoid/millettioid clade</taxon>
        <taxon>Phaseoleae</taxon>
        <taxon>Vigna</taxon>
    </lineage>
</organism>
<evidence type="ECO:0000313" key="2">
    <source>
        <dbReference type="EMBL" id="WVY95414.1"/>
    </source>
</evidence>
<protein>
    <submittedName>
        <fullName evidence="2">Uncharacterized protein</fullName>
    </submittedName>
</protein>